<dbReference type="KEGG" id="ahel:Q31a_44860"/>
<organism evidence="2 3">
    <name type="scientific">Aureliella helgolandensis</name>
    <dbReference type="NCBI Taxonomy" id="2527968"/>
    <lineage>
        <taxon>Bacteria</taxon>
        <taxon>Pseudomonadati</taxon>
        <taxon>Planctomycetota</taxon>
        <taxon>Planctomycetia</taxon>
        <taxon>Pirellulales</taxon>
        <taxon>Pirellulaceae</taxon>
        <taxon>Aureliella</taxon>
    </lineage>
</organism>
<name>A0A518GC06_9BACT</name>
<evidence type="ECO:0000313" key="3">
    <source>
        <dbReference type="Proteomes" id="UP000318017"/>
    </source>
</evidence>
<protein>
    <recommendedName>
        <fullName evidence="4">Carboxypeptidase regulatory-like domain-containing protein</fullName>
    </recommendedName>
</protein>
<evidence type="ECO:0000313" key="2">
    <source>
        <dbReference type="EMBL" id="QDV26114.1"/>
    </source>
</evidence>
<sequence length="167" mass="18349">MSFTFSQLFNAPTLRALLVLVLLSAVGCGEPDFYTMKGTATHDGVPIPNLQITFAPEAIDSTRPPVTITKVDGTFEMTTGRNRGIPPGKYTIHIEDPGAADGRVTPKKDDSYYDAYMYVVERYSPANSDLNYDAKQHASGYELKLDTKDPSKPLVKNRTAKNTTDNP</sequence>
<reference evidence="2 3" key="1">
    <citation type="submission" date="2019-02" db="EMBL/GenBank/DDBJ databases">
        <title>Deep-cultivation of Planctomycetes and their phenomic and genomic characterization uncovers novel biology.</title>
        <authorList>
            <person name="Wiegand S."/>
            <person name="Jogler M."/>
            <person name="Boedeker C."/>
            <person name="Pinto D."/>
            <person name="Vollmers J."/>
            <person name="Rivas-Marin E."/>
            <person name="Kohn T."/>
            <person name="Peeters S.H."/>
            <person name="Heuer A."/>
            <person name="Rast P."/>
            <person name="Oberbeckmann S."/>
            <person name="Bunk B."/>
            <person name="Jeske O."/>
            <person name="Meyerdierks A."/>
            <person name="Storesund J.E."/>
            <person name="Kallscheuer N."/>
            <person name="Luecker S."/>
            <person name="Lage O.M."/>
            <person name="Pohl T."/>
            <person name="Merkel B.J."/>
            <person name="Hornburger P."/>
            <person name="Mueller R.-W."/>
            <person name="Bruemmer F."/>
            <person name="Labrenz M."/>
            <person name="Spormann A.M."/>
            <person name="Op den Camp H."/>
            <person name="Overmann J."/>
            <person name="Amann R."/>
            <person name="Jetten M.S.M."/>
            <person name="Mascher T."/>
            <person name="Medema M.H."/>
            <person name="Devos D.P."/>
            <person name="Kaster A.-K."/>
            <person name="Ovreas L."/>
            <person name="Rohde M."/>
            <person name="Galperin M.Y."/>
            <person name="Jogler C."/>
        </authorList>
    </citation>
    <scope>NUCLEOTIDE SEQUENCE [LARGE SCALE GENOMIC DNA]</scope>
    <source>
        <strain evidence="2 3">Q31a</strain>
    </source>
</reference>
<dbReference type="OrthoDB" id="288856at2"/>
<evidence type="ECO:0000256" key="1">
    <source>
        <dbReference type="SAM" id="MobiDB-lite"/>
    </source>
</evidence>
<keyword evidence="3" id="KW-1185">Reference proteome</keyword>
<dbReference type="AlphaFoldDB" id="A0A518GC06"/>
<dbReference type="Proteomes" id="UP000318017">
    <property type="component" value="Chromosome"/>
</dbReference>
<proteinExistence type="predicted"/>
<dbReference type="EMBL" id="CP036298">
    <property type="protein sequence ID" value="QDV26114.1"/>
    <property type="molecule type" value="Genomic_DNA"/>
</dbReference>
<dbReference type="RefSeq" id="WP_145082017.1">
    <property type="nucleotide sequence ID" value="NZ_CP036298.1"/>
</dbReference>
<gene>
    <name evidence="2" type="ORF">Q31a_44860</name>
</gene>
<feature type="region of interest" description="Disordered" evidence="1">
    <location>
        <begin position="143"/>
        <end position="167"/>
    </location>
</feature>
<evidence type="ECO:0008006" key="4">
    <source>
        <dbReference type="Google" id="ProtNLM"/>
    </source>
</evidence>
<accession>A0A518GC06</accession>